<comment type="caution">
    <text evidence="7">The sequence shown here is derived from an EMBL/GenBank/DDBJ whole genome shotgun (WGS) entry which is preliminary data.</text>
</comment>
<keyword evidence="3 5" id="KW-1133">Transmembrane helix</keyword>
<keyword evidence="4 5" id="KW-0472">Membrane</keyword>
<feature type="transmembrane region" description="Helical" evidence="5">
    <location>
        <begin position="6"/>
        <end position="24"/>
    </location>
</feature>
<keyword evidence="8" id="KW-1185">Reference proteome</keyword>
<evidence type="ECO:0000256" key="1">
    <source>
        <dbReference type="ARBA" id="ARBA00004141"/>
    </source>
</evidence>
<comment type="subcellular location">
    <subcellularLocation>
        <location evidence="1">Membrane</location>
        <topology evidence="1">Multi-pass membrane protein</topology>
    </subcellularLocation>
</comment>
<dbReference type="Proteomes" id="UP000689195">
    <property type="component" value="Unassembled WGS sequence"/>
</dbReference>
<proteinExistence type="predicted"/>
<evidence type="ECO:0000313" key="8">
    <source>
        <dbReference type="Proteomes" id="UP000689195"/>
    </source>
</evidence>
<dbReference type="PROSITE" id="PS00018">
    <property type="entry name" value="EF_HAND_1"/>
    <property type="match status" value="1"/>
</dbReference>
<dbReference type="PROSITE" id="PS50222">
    <property type="entry name" value="EF_HAND_2"/>
    <property type="match status" value="1"/>
</dbReference>
<name>A0A8S1VTL1_9CILI</name>
<dbReference type="PANTHER" id="PTHR46346:SF1">
    <property type="entry name" value="PHOSPHATIDYLINOSITOL N-ACETYLGLUCOSAMINYLTRANSFERASE SUBUNIT P"/>
    <property type="match status" value="1"/>
</dbReference>
<dbReference type="GO" id="GO:0016020">
    <property type="term" value="C:membrane"/>
    <property type="evidence" value="ECO:0007669"/>
    <property type="project" value="UniProtKB-SubCell"/>
</dbReference>
<feature type="domain" description="EF-hand" evidence="6">
    <location>
        <begin position="135"/>
        <end position="170"/>
    </location>
</feature>
<gene>
    <name evidence="7" type="ORF">PPENT_87.1.T0710086</name>
</gene>
<organism evidence="7 8">
    <name type="scientific">Paramecium pentaurelia</name>
    <dbReference type="NCBI Taxonomy" id="43138"/>
    <lineage>
        <taxon>Eukaryota</taxon>
        <taxon>Sar</taxon>
        <taxon>Alveolata</taxon>
        <taxon>Ciliophora</taxon>
        <taxon>Intramacronucleata</taxon>
        <taxon>Oligohymenophorea</taxon>
        <taxon>Peniculida</taxon>
        <taxon>Parameciidae</taxon>
        <taxon>Paramecium</taxon>
    </lineage>
</organism>
<dbReference type="GO" id="GO:0005783">
    <property type="term" value="C:endoplasmic reticulum"/>
    <property type="evidence" value="ECO:0007669"/>
    <property type="project" value="TreeGrafter"/>
</dbReference>
<dbReference type="InterPro" id="IPR018247">
    <property type="entry name" value="EF_Hand_1_Ca_BS"/>
</dbReference>
<keyword evidence="2 5" id="KW-0812">Transmembrane</keyword>
<dbReference type="OrthoDB" id="282338at2759"/>
<sequence length="221" mass="25536">MKSIEIYGFIGWISSYISLGIHFFPQKYWALAIPSFFVATIFTVITGYTALNYCFCNNINSYENIEDKYTRFHNLKKTELHEGLPEVYDIPINVVNNVLYWQKEMFFMDPNKQIKYSHYQITDAVNFGGVLDPEQCKQLAQRILALYDGNSDGNIDSFEVGYMLSDCYRAMNKGFNPTPTDIASYSRILDRKGTGRVTLEDIEQLCLKFFGAKSDKQPSQY</sequence>
<evidence type="ECO:0000259" key="6">
    <source>
        <dbReference type="PROSITE" id="PS50222"/>
    </source>
</evidence>
<dbReference type="GO" id="GO:0006506">
    <property type="term" value="P:GPI anchor biosynthetic process"/>
    <property type="evidence" value="ECO:0007669"/>
    <property type="project" value="TreeGrafter"/>
</dbReference>
<dbReference type="InterPro" id="IPR052263">
    <property type="entry name" value="GPI_Anchor_Biosynth"/>
</dbReference>
<reference evidence="7" key="1">
    <citation type="submission" date="2021-01" db="EMBL/GenBank/DDBJ databases">
        <authorList>
            <consortium name="Genoscope - CEA"/>
            <person name="William W."/>
        </authorList>
    </citation>
    <scope>NUCLEOTIDE SEQUENCE</scope>
</reference>
<evidence type="ECO:0000256" key="2">
    <source>
        <dbReference type="ARBA" id="ARBA00022692"/>
    </source>
</evidence>
<dbReference type="PANTHER" id="PTHR46346">
    <property type="entry name" value="PHOSPHATIDYLINOSITOL N-ACETYLGLUCOSAMINYLTRANSFERASE SUBUNIT P"/>
    <property type="match status" value="1"/>
</dbReference>
<dbReference type="Pfam" id="PF08510">
    <property type="entry name" value="PIG-P"/>
    <property type="match status" value="1"/>
</dbReference>
<accession>A0A8S1VTL1</accession>
<evidence type="ECO:0000256" key="3">
    <source>
        <dbReference type="ARBA" id="ARBA00022989"/>
    </source>
</evidence>
<evidence type="ECO:0000313" key="7">
    <source>
        <dbReference type="EMBL" id="CAD8179119.1"/>
    </source>
</evidence>
<dbReference type="InterPro" id="IPR013717">
    <property type="entry name" value="PIG-P"/>
</dbReference>
<protein>
    <recommendedName>
        <fullName evidence="6">EF-hand domain-containing protein</fullName>
    </recommendedName>
</protein>
<evidence type="ECO:0000256" key="4">
    <source>
        <dbReference type="ARBA" id="ARBA00023136"/>
    </source>
</evidence>
<dbReference type="InterPro" id="IPR002048">
    <property type="entry name" value="EF_hand_dom"/>
</dbReference>
<feature type="transmembrane region" description="Helical" evidence="5">
    <location>
        <begin position="31"/>
        <end position="51"/>
    </location>
</feature>
<dbReference type="AlphaFoldDB" id="A0A8S1VTL1"/>
<evidence type="ECO:0000256" key="5">
    <source>
        <dbReference type="SAM" id="Phobius"/>
    </source>
</evidence>
<dbReference type="GO" id="GO:0005509">
    <property type="term" value="F:calcium ion binding"/>
    <property type="evidence" value="ECO:0007669"/>
    <property type="project" value="InterPro"/>
</dbReference>
<dbReference type="EMBL" id="CAJJDO010000071">
    <property type="protein sequence ID" value="CAD8179119.1"/>
    <property type="molecule type" value="Genomic_DNA"/>
</dbReference>